<evidence type="ECO:0000313" key="2">
    <source>
        <dbReference type="EMBL" id="GFX93557.1"/>
    </source>
</evidence>
<dbReference type="EMBL" id="BMAU01021175">
    <property type="protein sequence ID" value="GFX93557.1"/>
    <property type="molecule type" value="Genomic_DNA"/>
</dbReference>
<feature type="region of interest" description="Disordered" evidence="1">
    <location>
        <begin position="1"/>
        <end position="21"/>
    </location>
</feature>
<organism evidence="2 3">
    <name type="scientific">Trichonephila clavipes</name>
    <name type="common">Golden silk orbweaver</name>
    <name type="synonym">Nephila clavipes</name>
    <dbReference type="NCBI Taxonomy" id="2585209"/>
    <lineage>
        <taxon>Eukaryota</taxon>
        <taxon>Metazoa</taxon>
        <taxon>Ecdysozoa</taxon>
        <taxon>Arthropoda</taxon>
        <taxon>Chelicerata</taxon>
        <taxon>Arachnida</taxon>
        <taxon>Araneae</taxon>
        <taxon>Araneomorphae</taxon>
        <taxon>Entelegynae</taxon>
        <taxon>Araneoidea</taxon>
        <taxon>Nephilidae</taxon>
        <taxon>Trichonephila</taxon>
    </lineage>
</organism>
<evidence type="ECO:0000313" key="3">
    <source>
        <dbReference type="Proteomes" id="UP000887159"/>
    </source>
</evidence>
<comment type="caution">
    <text evidence="2">The sequence shown here is derived from an EMBL/GenBank/DDBJ whole genome shotgun (WGS) entry which is preliminary data.</text>
</comment>
<reference evidence="2" key="1">
    <citation type="submission" date="2020-08" db="EMBL/GenBank/DDBJ databases">
        <title>Multicomponent nature underlies the extraordinary mechanical properties of spider dragline silk.</title>
        <authorList>
            <person name="Kono N."/>
            <person name="Nakamura H."/>
            <person name="Mori M."/>
            <person name="Yoshida Y."/>
            <person name="Ohtoshi R."/>
            <person name="Malay A.D."/>
            <person name="Moran D.A.P."/>
            <person name="Tomita M."/>
            <person name="Numata K."/>
            <person name="Arakawa K."/>
        </authorList>
    </citation>
    <scope>NUCLEOTIDE SEQUENCE</scope>
</reference>
<evidence type="ECO:0000256" key="1">
    <source>
        <dbReference type="SAM" id="MobiDB-lite"/>
    </source>
</evidence>
<dbReference type="Proteomes" id="UP000887159">
    <property type="component" value="Unassembled WGS sequence"/>
</dbReference>
<feature type="compositionally biased region" description="Polar residues" evidence="1">
    <location>
        <begin position="1"/>
        <end position="12"/>
    </location>
</feature>
<name>A0A8X6V3B5_TRICX</name>
<protein>
    <submittedName>
        <fullName evidence="2">Uncharacterized protein</fullName>
    </submittedName>
</protein>
<keyword evidence="3" id="KW-1185">Reference proteome</keyword>
<dbReference type="AlphaFoldDB" id="A0A8X6V3B5"/>
<sequence>MASADPTCSTGDKSGERTGHGRVRATLEQFLLYAEHYLAGKLPLGRILHGGRGVSYISERKDSQTTEITLPNHLLQQHVYLISTTTRDDTYQACQKSSNGKVQNVRMYT</sequence>
<proteinExistence type="predicted"/>
<accession>A0A8X6V3B5</accession>
<gene>
    <name evidence="2" type="ORF">TNCV_1587351</name>
</gene>